<dbReference type="AlphaFoldDB" id="A0A1E8F8N7"/>
<dbReference type="FunFam" id="3.20.20.80:FF:000064">
    <property type="entry name" value="Oligo-1,6-glucosidase"/>
    <property type="match status" value="2"/>
</dbReference>
<protein>
    <submittedName>
        <fullName evidence="5">Oligo-1,6-glucosidase</fullName>
    </submittedName>
</protein>
<dbReference type="OrthoDB" id="9805159at2"/>
<organism evidence="5 6">
    <name type="scientific">Alteromonas lipolytica</name>
    <dbReference type="NCBI Taxonomy" id="1856405"/>
    <lineage>
        <taxon>Bacteria</taxon>
        <taxon>Pseudomonadati</taxon>
        <taxon>Pseudomonadota</taxon>
        <taxon>Gammaproteobacteria</taxon>
        <taxon>Alteromonadales</taxon>
        <taxon>Alteromonadaceae</taxon>
        <taxon>Alteromonas/Salinimonas group</taxon>
        <taxon>Alteromonas</taxon>
    </lineage>
</organism>
<dbReference type="InterPro" id="IPR017853">
    <property type="entry name" value="GH"/>
</dbReference>
<dbReference type="GO" id="GO:0004556">
    <property type="term" value="F:alpha-amylase activity"/>
    <property type="evidence" value="ECO:0007669"/>
    <property type="project" value="TreeGrafter"/>
</dbReference>
<keyword evidence="3" id="KW-0326">Glycosidase</keyword>
<keyword evidence="6" id="KW-1185">Reference proteome</keyword>
<proteinExistence type="inferred from homology"/>
<dbReference type="NCBIfam" id="NF008183">
    <property type="entry name" value="PRK10933.1"/>
    <property type="match status" value="1"/>
</dbReference>
<dbReference type="Proteomes" id="UP000176037">
    <property type="component" value="Unassembled WGS sequence"/>
</dbReference>
<comment type="similarity">
    <text evidence="1">Belongs to the glycosyl hydrolase 13 family.</text>
</comment>
<evidence type="ECO:0000313" key="5">
    <source>
        <dbReference type="EMBL" id="OFI32270.1"/>
    </source>
</evidence>
<dbReference type="Gene3D" id="2.60.40.1180">
    <property type="entry name" value="Golgi alpha-mannosidase II"/>
    <property type="match status" value="1"/>
</dbReference>
<dbReference type="CDD" id="cd11333">
    <property type="entry name" value="AmyAc_SI_OligoGlu_DGase"/>
    <property type="match status" value="1"/>
</dbReference>
<keyword evidence="2" id="KW-0378">Hydrolase</keyword>
<evidence type="ECO:0000259" key="4">
    <source>
        <dbReference type="SMART" id="SM00642"/>
    </source>
</evidence>
<sequence>MKLTEMNRQWWKEGVVYQIYPRSFQDSNGDGIGDLQGIIQRLDYIASLGVDIVWLNPVYKSPNNDNGYDISDYRDIMDEFGSMSDFEELLAGFHERGIKVVMDLVVNHSSSEHEWFKQARSSRDNPYRDYYHWWPAEKGTPPERWSFFDEEGSAWAYDEQTDAYYLHYFDKTQPDLNWENPKLRAEIFDMMHFWFKKGIDGFRMDVITFISKHDDYPVFHGVHGDKMIDVYAQGPRLHQFLQEMNREVLQHYDIMTVAEGPGTNLNNIHDLVDEDRQELNMNYHFEHVELGVDPRKIVNQDFQNLVKYKQIMSAWATTFDEKGWGTQWHTNHDFPRQVTWFGDDSPEYRVQSSKLLSTFLLTMRGTPYYYMGDEIGMTNAKFDSIDDYDDLMTINWYNLTKAEGGDAEALLESHKLSGRDNARTPIQWDNTANAGFTTGKPWLKVTSNYPEINVAAQQNDPDSPLNYFRKLTRLRKEHLTLVYGAYELLLPDDKHIYAYTRKLDDNVILVLLNYSSERQEVVLNDALISGEVLINNYAALESTACGYQLQPWQAVVLQIK</sequence>
<dbReference type="SMART" id="SM00642">
    <property type="entry name" value="Aamy"/>
    <property type="match status" value="1"/>
</dbReference>
<gene>
    <name evidence="5" type="ORF">BFC17_07405</name>
</gene>
<dbReference type="GO" id="GO:0009313">
    <property type="term" value="P:oligosaccharide catabolic process"/>
    <property type="evidence" value="ECO:0007669"/>
    <property type="project" value="TreeGrafter"/>
</dbReference>
<feature type="domain" description="Glycosyl hydrolase family 13 catalytic" evidence="4">
    <location>
        <begin position="18"/>
        <end position="423"/>
    </location>
</feature>
<name>A0A1E8F8N7_9ALTE</name>
<evidence type="ECO:0000256" key="1">
    <source>
        <dbReference type="ARBA" id="ARBA00008061"/>
    </source>
</evidence>
<dbReference type="FunFam" id="2.60.40.1180:FF:000007">
    <property type="entry name" value="Sucrose isomerase"/>
    <property type="match status" value="1"/>
</dbReference>
<evidence type="ECO:0000313" key="6">
    <source>
        <dbReference type="Proteomes" id="UP000176037"/>
    </source>
</evidence>
<dbReference type="PANTHER" id="PTHR10357">
    <property type="entry name" value="ALPHA-AMYLASE FAMILY MEMBER"/>
    <property type="match status" value="1"/>
</dbReference>
<dbReference type="InterPro" id="IPR006047">
    <property type="entry name" value="GH13_cat_dom"/>
</dbReference>
<dbReference type="InterPro" id="IPR013780">
    <property type="entry name" value="Glyco_hydro_b"/>
</dbReference>
<accession>A0A1E8F8N7</accession>
<reference evidence="5 6" key="1">
    <citation type="submission" date="2016-09" db="EMBL/GenBank/DDBJ databases">
        <title>Alteromonas lipolytica, a new species isolated from sea water.</title>
        <authorList>
            <person name="Wu Y.-H."/>
            <person name="Cheng H."/>
            <person name="Xu X.-W."/>
        </authorList>
    </citation>
    <scope>NUCLEOTIDE SEQUENCE [LARGE SCALE GENOMIC DNA]</scope>
    <source>
        <strain evidence="5 6">JW12</strain>
    </source>
</reference>
<dbReference type="PANTHER" id="PTHR10357:SF184">
    <property type="entry name" value="OLIGO-1,6-GLUCOSIDASE 1"/>
    <property type="match status" value="1"/>
</dbReference>
<evidence type="ECO:0000256" key="3">
    <source>
        <dbReference type="ARBA" id="ARBA00023295"/>
    </source>
</evidence>
<dbReference type="Pfam" id="PF00128">
    <property type="entry name" value="Alpha-amylase"/>
    <property type="match status" value="1"/>
</dbReference>
<dbReference type="InterPro" id="IPR045857">
    <property type="entry name" value="O16G_dom_2"/>
</dbReference>
<dbReference type="SUPFAM" id="SSF51011">
    <property type="entry name" value="Glycosyl hydrolase domain"/>
    <property type="match status" value="1"/>
</dbReference>
<dbReference type="Gene3D" id="3.20.20.80">
    <property type="entry name" value="Glycosidases"/>
    <property type="match status" value="1"/>
</dbReference>
<evidence type="ECO:0000256" key="2">
    <source>
        <dbReference type="ARBA" id="ARBA00022801"/>
    </source>
</evidence>
<dbReference type="EMBL" id="MJIC01000020">
    <property type="protein sequence ID" value="OFI32270.1"/>
    <property type="molecule type" value="Genomic_DNA"/>
</dbReference>
<comment type="caution">
    <text evidence="5">The sequence shown here is derived from an EMBL/GenBank/DDBJ whole genome shotgun (WGS) entry which is preliminary data.</text>
</comment>
<dbReference type="STRING" id="1856405.BFC17_07405"/>
<dbReference type="RefSeq" id="WP_070178515.1">
    <property type="nucleotide sequence ID" value="NZ_BMJR01000013.1"/>
</dbReference>
<dbReference type="Gene3D" id="3.90.400.10">
    <property type="entry name" value="Oligo-1,6-glucosidase, Domain 2"/>
    <property type="match status" value="1"/>
</dbReference>
<dbReference type="SUPFAM" id="SSF51445">
    <property type="entry name" value="(Trans)glycosidases"/>
    <property type="match status" value="1"/>
</dbReference>